<reference evidence="2" key="1">
    <citation type="submission" date="2014-06" db="EMBL/GenBank/DDBJ databases">
        <authorList>
            <person name="Le Roux Frederique"/>
        </authorList>
    </citation>
    <scope>NUCLEOTIDE SEQUENCE [LARGE SCALE GENOMIC DNA]</scope>
    <source>
        <strain evidence="2">J5-5</strain>
    </source>
</reference>
<proteinExistence type="predicted"/>
<gene>
    <name evidence="1" type="ORF">VCR5J5_1360066</name>
</gene>
<dbReference type="AlphaFoldDB" id="A0A822MSZ2"/>
<protein>
    <submittedName>
        <fullName evidence="1">Uncharacterized protein</fullName>
    </submittedName>
</protein>
<sequence length="21" mass="2416">MKDVRFINGVKEIETHQQATA</sequence>
<name>A0A822MSZ2_9VIBR</name>
<comment type="caution">
    <text evidence="1">The sequence shown here is derived from an EMBL/GenBank/DDBJ whole genome shotgun (WGS) entry which is preliminary data.</text>
</comment>
<dbReference type="EMBL" id="CCJV01000042">
    <property type="protein sequence ID" value="CDT00464.1"/>
    <property type="molecule type" value="Genomic_DNA"/>
</dbReference>
<accession>A0A822MSZ2</accession>
<evidence type="ECO:0000313" key="2">
    <source>
        <dbReference type="Proteomes" id="UP000049495"/>
    </source>
</evidence>
<evidence type="ECO:0000313" key="1">
    <source>
        <dbReference type="EMBL" id="CDT00464.1"/>
    </source>
</evidence>
<dbReference type="Proteomes" id="UP000049495">
    <property type="component" value="Unassembled WGS sequence"/>
</dbReference>
<organism evidence="1 2">
    <name type="scientific">Vibrio crassostreae</name>
    <dbReference type="NCBI Taxonomy" id="246167"/>
    <lineage>
        <taxon>Bacteria</taxon>
        <taxon>Pseudomonadati</taxon>
        <taxon>Pseudomonadota</taxon>
        <taxon>Gammaproteobacteria</taxon>
        <taxon>Vibrionales</taxon>
        <taxon>Vibrionaceae</taxon>
        <taxon>Vibrio</taxon>
    </lineage>
</organism>